<evidence type="ECO:0000256" key="1">
    <source>
        <dbReference type="SAM" id="MobiDB-lite"/>
    </source>
</evidence>
<proteinExistence type="predicted"/>
<gene>
    <name evidence="2" type="ORF">QLH52_19600</name>
</gene>
<keyword evidence="3" id="KW-1185">Reference proteome</keyword>
<sequence>MNRIDEQKRTAEESQHVGSSLDKSRRSFAKAGVITPVLMTLTSKTALGSVYQCTISGVQSGNVSSHSEDMSVCRAGTSPSVWLSNVDTATDPNYLKWIAARVCPFRVERKSNGALYYKKGANTPINPVPPSPAASMCTAILAESSFSGGTSSTGSQCGISGSYTYKNATTFASIFDPTSLSDTTTFWDALSGTGVKRDACVAYLNASAGSIQDVSPAEVIKLYRLCAFHEPFYDGSLAVTNEVGAAELLANLHQ</sequence>
<feature type="compositionally biased region" description="Basic and acidic residues" evidence="1">
    <location>
        <begin position="1"/>
        <end position="15"/>
    </location>
</feature>
<organism evidence="2 3">
    <name type="scientific">Methylomonas defluvii</name>
    <dbReference type="NCBI Taxonomy" id="3045149"/>
    <lineage>
        <taxon>Bacteria</taxon>
        <taxon>Pseudomonadati</taxon>
        <taxon>Pseudomonadota</taxon>
        <taxon>Gammaproteobacteria</taxon>
        <taxon>Methylococcales</taxon>
        <taxon>Methylococcaceae</taxon>
        <taxon>Methylomonas</taxon>
    </lineage>
</organism>
<evidence type="ECO:0000313" key="2">
    <source>
        <dbReference type="EMBL" id="MDX8129516.1"/>
    </source>
</evidence>
<dbReference type="RefSeq" id="WP_319962660.1">
    <property type="nucleotide sequence ID" value="NZ_JAXARY010000022.1"/>
</dbReference>
<reference evidence="2 3" key="1">
    <citation type="submission" date="2023-11" db="EMBL/GenBank/DDBJ databases">
        <authorList>
            <person name="Ouyang M.-Y."/>
        </authorList>
    </citation>
    <scope>NUCLEOTIDE SEQUENCE [LARGE SCALE GENOMIC DNA]</scope>
    <source>
        <strain evidence="2 3">OY6</strain>
    </source>
</reference>
<feature type="region of interest" description="Disordered" evidence="1">
    <location>
        <begin position="1"/>
        <end position="23"/>
    </location>
</feature>
<protein>
    <submittedName>
        <fullName evidence="2">Uncharacterized protein</fullName>
    </submittedName>
</protein>
<evidence type="ECO:0000313" key="3">
    <source>
        <dbReference type="Proteomes" id="UP001284537"/>
    </source>
</evidence>
<name>A0ABU4UJ89_9GAMM</name>
<dbReference type="Proteomes" id="UP001284537">
    <property type="component" value="Unassembled WGS sequence"/>
</dbReference>
<accession>A0ABU4UJ89</accession>
<comment type="caution">
    <text evidence="2">The sequence shown here is derived from an EMBL/GenBank/DDBJ whole genome shotgun (WGS) entry which is preliminary data.</text>
</comment>
<dbReference type="EMBL" id="JAXARY010000022">
    <property type="protein sequence ID" value="MDX8129516.1"/>
    <property type="molecule type" value="Genomic_DNA"/>
</dbReference>